<feature type="signal peptide" evidence="1">
    <location>
        <begin position="1"/>
        <end position="24"/>
    </location>
</feature>
<gene>
    <name evidence="2" type="ORF">Gorai_006663</name>
</gene>
<reference evidence="2 3" key="1">
    <citation type="journal article" date="2019" name="Genome Biol. Evol.">
        <title>Insights into the evolution of the New World diploid cottons (Gossypium, subgenus Houzingenia) based on genome sequencing.</title>
        <authorList>
            <person name="Grover C.E."/>
            <person name="Arick M.A. 2nd"/>
            <person name="Thrash A."/>
            <person name="Conover J.L."/>
            <person name="Sanders W.S."/>
            <person name="Peterson D.G."/>
            <person name="Frelichowski J.E."/>
            <person name="Scheffler J.A."/>
            <person name="Scheffler B.E."/>
            <person name="Wendel J.F."/>
        </authorList>
    </citation>
    <scope>NUCLEOTIDE SEQUENCE [LARGE SCALE GENOMIC DNA]</scope>
    <source>
        <strain evidence="2">8</strain>
        <tissue evidence="2">Leaf</tissue>
    </source>
</reference>
<comment type="caution">
    <text evidence="2">The sequence shown here is derived from an EMBL/GenBank/DDBJ whole genome shotgun (WGS) entry which is preliminary data.</text>
</comment>
<keyword evidence="1" id="KW-0732">Signal</keyword>
<proteinExistence type="predicted"/>
<sequence length="42" mass="4826">MKIKVQVMLAYLLIVFLLLPSSQSHYSSIPMQITGKLNMEQM</sequence>
<evidence type="ECO:0000313" key="2">
    <source>
        <dbReference type="EMBL" id="MBA0600476.1"/>
    </source>
</evidence>
<feature type="chain" id="PRO_5029516739" evidence="1">
    <location>
        <begin position="25"/>
        <end position="42"/>
    </location>
</feature>
<protein>
    <submittedName>
        <fullName evidence="2">Uncharacterized protein</fullName>
    </submittedName>
</protein>
<accession>A0A7J8QGT9</accession>
<name>A0A7J8QGT9_GOSRA</name>
<dbReference type="EMBL" id="JABEZZ010000011">
    <property type="protein sequence ID" value="MBA0600476.1"/>
    <property type="molecule type" value="Genomic_DNA"/>
</dbReference>
<dbReference type="Proteomes" id="UP000593578">
    <property type="component" value="Unassembled WGS sequence"/>
</dbReference>
<evidence type="ECO:0000313" key="3">
    <source>
        <dbReference type="Proteomes" id="UP000593578"/>
    </source>
</evidence>
<organism evidence="2 3">
    <name type="scientific">Gossypium raimondii</name>
    <name type="common">Peruvian cotton</name>
    <name type="synonym">Gossypium klotzschianum subsp. raimondii</name>
    <dbReference type="NCBI Taxonomy" id="29730"/>
    <lineage>
        <taxon>Eukaryota</taxon>
        <taxon>Viridiplantae</taxon>
        <taxon>Streptophyta</taxon>
        <taxon>Embryophyta</taxon>
        <taxon>Tracheophyta</taxon>
        <taxon>Spermatophyta</taxon>
        <taxon>Magnoliopsida</taxon>
        <taxon>eudicotyledons</taxon>
        <taxon>Gunneridae</taxon>
        <taxon>Pentapetalae</taxon>
        <taxon>rosids</taxon>
        <taxon>malvids</taxon>
        <taxon>Malvales</taxon>
        <taxon>Malvaceae</taxon>
        <taxon>Malvoideae</taxon>
        <taxon>Gossypium</taxon>
    </lineage>
</organism>
<evidence type="ECO:0000256" key="1">
    <source>
        <dbReference type="SAM" id="SignalP"/>
    </source>
</evidence>
<dbReference type="AlphaFoldDB" id="A0A7J8QGT9"/>